<dbReference type="InterPro" id="IPR050179">
    <property type="entry name" value="Trans_hexapeptide_repeat"/>
</dbReference>
<protein>
    <submittedName>
        <fullName evidence="9">Acetyltransferase</fullName>
    </submittedName>
</protein>
<reference evidence="8" key="4">
    <citation type="submission" date="2022-01" db="EMBL/GenBank/DDBJ databases">
        <title>Novel bile acid biosynthetic pathways are enriched in the microbiome of centenarians.</title>
        <authorList>
            <person name="Sato Y."/>
            <person name="Atarashi K."/>
            <person name="Plichta R.D."/>
            <person name="Arai Y."/>
            <person name="Sasajima S."/>
            <person name="Kearney M.S."/>
            <person name="Suda W."/>
            <person name="Takeshita K."/>
            <person name="Sasaki T."/>
            <person name="Okamoto S."/>
            <person name="Skelly N.A."/>
            <person name="Okamura Y."/>
            <person name="Vlamakis H."/>
            <person name="Li Y."/>
            <person name="Tanoue T."/>
            <person name="Takei H."/>
            <person name="Nittono H."/>
            <person name="Narushima S."/>
            <person name="Irie J."/>
            <person name="Itoh H."/>
            <person name="Moriya K."/>
            <person name="Sugiura Y."/>
            <person name="Suematsu M."/>
            <person name="Moritoki N."/>
            <person name="Shibata S."/>
            <person name="Littman R.D."/>
            <person name="Fischbach A.M."/>
            <person name="Uwamino Y."/>
            <person name="Inoue T."/>
            <person name="Honda A."/>
            <person name="Hattori M."/>
            <person name="Murai T."/>
            <person name="Xavier J.R."/>
            <person name="Hirose N."/>
            <person name="Honda K."/>
        </authorList>
    </citation>
    <scope>NUCLEOTIDE SEQUENCE</scope>
    <source>
        <strain evidence="8">CE91-St7</strain>
    </source>
</reference>
<feature type="active site" description="Proton acceptor" evidence="5">
    <location>
        <position position="125"/>
    </location>
</feature>
<evidence type="ECO:0000313" key="12">
    <source>
        <dbReference type="EMBL" id="MDU0269200.1"/>
    </source>
</evidence>
<dbReference type="EMBL" id="VVZA01000001">
    <property type="protein sequence ID" value="KAA5408066.1"/>
    <property type="molecule type" value="Genomic_DNA"/>
</dbReference>
<dbReference type="Pfam" id="PF00132">
    <property type="entry name" value="Hexapep"/>
    <property type="match status" value="1"/>
</dbReference>
<feature type="binding site" evidence="6">
    <location>
        <position position="58"/>
    </location>
    <ligand>
        <name>substrate</name>
    </ligand>
</feature>
<evidence type="ECO:0000256" key="2">
    <source>
        <dbReference type="ARBA" id="ARBA00022679"/>
    </source>
</evidence>
<evidence type="ECO:0000313" key="18">
    <source>
        <dbReference type="Proteomes" id="UP000441162"/>
    </source>
</evidence>
<dbReference type="EMBL" id="JAWDEV010000001">
    <property type="protein sequence ID" value="MDU0269200.1"/>
    <property type="molecule type" value="Genomic_DNA"/>
</dbReference>
<evidence type="ECO:0000313" key="19">
    <source>
        <dbReference type="Proteomes" id="UP000481616"/>
    </source>
</evidence>
<dbReference type="Proteomes" id="UP001177934">
    <property type="component" value="Chromosome"/>
</dbReference>
<dbReference type="Proteomes" id="UP000441162">
    <property type="component" value="Unassembled WGS sequence"/>
</dbReference>
<evidence type="ECO:0000256" key="1">
    <source>
        <dbReference type="ARBA" id="ARBA00007274"/>
    </source>
</evidence>
<dbReference type="Proteomes" id="UP001181086">
    <property type="component" value="Unassembled WGS sequence"/>
</dbReference>
<feature type="domain" description="PglD N-terminal" evidence="7">
    <location>
        <begin position="2"/>
        <end position="70"/>
    </location>
</feature>
<evidence type="ECO:0000313" key="16">
    <source>
        <dbReference type="Proteomes" id="UP000294527"/>
    </source>
</evidence>
<dbReference type="AlphaFoldDB" id="A0A076IP69"/>
<dbReference type="Proteomes" id="UP000294527">
    <property type="component" value="Unassembled WGS sequence"/>
</dbReference>
<name>A0A076IP69_9BACT</name>
<dbReference type="InterPro" id="IPR041561">
    <property type="entry name" value="PglD_N"/>
</dbReference>
<evidence type="ECO:0000313" key="17">
    <source>
        <dbReference type="Proteomes" id="UP000347681"/>
    </source>
</evidence>
<evidence type="ECO:0000313" key="13">
    <source>
        <dbReference type="EMBL" id="QJR76309.1"/>
    </source>
</evidence>
<keyword evidence="2 9" id="KW-0808">Transferase</keyword>
<dbReference type="Proteomes" id="UP000347681">
    <property type="component" value="Unassembled WGS sequence"/>
</dbReference>
<dbReference type="EMBL" id="SLTU01000001">
    <property type="protein sequence ID" value="TDA76366.1"/>
    <property type="molecule type" value="Genomic_DNA"/>
</dbReference>
<dbReference type="PROSITE" id="PS00101">
    <property type="entry name" value="HEXAPEP_TRANSFERASES"/>
    <property type="match status" value="1"/>
</dbReference>
<reference evidence="17 18" key="1">
    <citation type="journal article" date="2019" name="Nat. Med.">
        <title>A library of human gut bacterial isolates paired with longitudinal multiomics data enables mechanistic microbiome research.</title>
        <authorList>
            <person name="Poyet M."/>
            <person name="Groussin M."/>
            <person name="Gibbons S.M."/>
            <person name="Avila-Pacheco J."/>
            <person name="Jiang X."/>
            <person name="Kearney S.M."/>
            <person name="Perrotta A.R."/>
            <person name="Berdy B."/>
            <person name="Zhao S."/>
            <person name="Lieberman T.D."/>
            <person name="Swanson P.K."/>
            <person name="Smith M."/>
            <person name="Roesemann S."/>
            <person name="Alexander J.E."/>
            <person name="Rich S.A."/>
            <person name="Livny J."/>
            <person name="Vlamakis H."/>
            <person name="Clish C."/>
            <person name="Bullock K."/>
            <person name="Deik A."/>
            <person name="Scott J."/>
            <person name="Pierce K.A."/>
            <person name="Xavier R.J."/>
            <person name="Alm E.J."/>
        </authorList>
    </citation>
    <scope>NUCLEOTIDE SEQUENCE [LARGE SCALE GENOMIC DNA]</scope>
    <source>
        <strain evidence="10 19">BIOML-A1</strain>
        <strain evidence="11 18">BIOML-A4</strain>
        <strain evidence="9 17">BIOML-A5</strain>
    </source>
</reference>
<dbReference type="InterPro" id="IPR011004">
    <property type="entry name" value="Trimer_LpxA-like_sf"/>
</dbReference>
<evidence type="ECO:0000313" key="11">
    <source>
        <dbReference type="EMBL" id="KAA5408066.1"/>
    </source>
</evidence>
<dbReference type="InterPro" id="IPR018357">
    <property type="entry name" value="Hexapep_transf_CS"/>
</dbReference>
<dbReference type="EMBL" id="VVZB01000002">
    <property type="protein sequence ID" value="KAA5385278.1"/>
    <property type="molecule type" value="Genomic_DNA"/>
</dbReference>
<comment type="similarity">
    <text evidence="1">Belongs to the transferase hexapeptide repeat family.</text>
</comment>
<evidence type="ECO:0000256" key="4">
    <source>
        <dbReference type="ARBA" id="ARBA00023315"/>
    </source>
</evidence>
<evidence type="ECO:0000259" key="7">
    <source>
        <dbReference type="Pfam" id="PF17836"/>
    </source>
</evidence>
<dbReference type="GeneID" id="93446590"/>
<evidence type="ECO:0000313" key="14">
    <source>
        <dbReference type="EMBL" id="TDA76366.1"/>
    </source>
</evidence>
<dbReference type="Gene3D" id="3.40.50.20">
    <property type="match status" value="1"/>
</dbReference>
<evidence type="ECO:0000256" key="3">
    <source>
        <dbReference type="ARBA" id="ARBA00022737"/>
    </source>
</evidence>
<proteinExistence type="inferred from homology"/>
<keyword evidence="3" id="KW-0677">Repeat</keyword>
<gene>
    <name evidence="8" type="ORF">CE91St7_30940</name>
    <name evidence="14" type="ORF">E1I98_08350</name>
    <name evidence="11" type="ORF">F2Y51_01335</name>
    <name evidence="10" type="ORF">F2Y58_02465</name>
    <name evidence="9" type="ORF">F2Y61_05445</name>
    <name evidence="13" type="ORF">GKD17_07835</name>
    <name evidence="15" type="ORF">QNN11_10585</name>
    <name evidence="12" type="ORF">RVH45_04655</name>
</gene>
<dbReference type="EMBL" id="CP046176">
    <property type="protein sequence ID" value="QJR76309.1"/>
    <property type="molecule type" value="Genomic_DNA"/>
</dbReference>
<reference evidence="15" key="5">
    <citation type="journal article" date="2023" name="Nat. Commun.">
        <title>Identification of a novel Human Milk Oligosaccharides utilization cluster in the infant gut commensal Bacteroides dorei.</title>
        <authorList>
            <person name="Kijner S."/>
            <person name="Ennis D."/>
            <person name="Shmorak S."/>
            <person name="Florentin A."/>
            <person name="Yassour M."/>
        </authorList>
    </citation>
    <scope>NUCLEOTIDE SEQUENCE</scope>
    <source>
        <strain evidence="15">2</strain>
    </source>
</reference>
<reference evidence="14 16" key="2">
    <citation type="journal article" date="2019" name="Nat. Microbiol.">
        <title>Genomic variation and strain-specific functional adaptation in the human gut microbiome during early life.</title>
        <authorList>
            <person name="Vatanen T."/>
            <person name="Plichta D.R."/>
            <person name="Somani J."/>
            <person name="Munch P.C."/>
            <person name="Arthur T.D."/>
            <person name="Hall A.B."/>
            <person name="Rudolf S."/>
            <person name="Oakeley E.J."/>
            <person name="Ke X."/>
            <person name="Young R.A."/>
            <person name="Haiser H.J."/>
            <person name="Kolde R."/>
            <person name="Yassour M."/>
            <person name="Luopajarvi K."/>
            <person name="Siljander H."/>
            <person name="Virtanen S.M."/>
            <person name="Ilonen J."/>
            <person name="Uibo R."/>
            <person name="Tillmann V."/>
            <person name="Mokurov S."/>
            <person name="Dorshakova N."/>
            <person name="Porter J.A."/>
            <person name="McHardy A.C."/>
            <person name="Lahdesmaki H."/>
            <person name="Vlamakis H."/>
            <person name="Huttenhower C."/>
            <person name="Knip M."/>
            <person name="Xavier R.J."/>
        </authorList>
    </citation>
    <scope>NUCLEOTIDE SEQUENCE [LARGE SCALE GENOMIC DNA]</scope>
    <source>
        <strain evidence="14 16">RJX1047</strain>
    </source>
</reference>
<dbReference type="PANTHER" id="PTHR43300">
    <property type="entry name" value="ACETYLTRANSFERASE"/>
    <property type="match status" value="1"/>
</dbReference>
<dbReference type="SUPFAM" id="SSF51161">
    <property type="entry name" value="Trimeric LpxA-like enzymes"/>
    <property type="match status" value="1"/>
</dbReference>
<accession>A0A076IP69</accession>
<dbReference type="PANTHER" id="PTHR43300:SF7">
    <property type="entry name" value="UDP-N-ACETYLBACILLOSAMINE N-ACETYLTRANSFERASE"/>
    <property type="match status" value="1"/>
</dbReference>
<dbReference type="Gene3D" id="2.160.10.10">
    <property type="entry name" value="Hexapeptide repeat proteins"/>
    <property type="match status" value="1"/>
</dbReference>
<dbReference type="Pfam" id="PF17836">
    <property type="entry name" value="PglD_N"/>
    <property type="match status" value="1"/>
</dbReference>
<dbReference type="InterPro" id="IPR001451">
    <property type="entry name" value="Hexapep"/>
</dbReference>
<dbReference type="RefSeq" id="WP_007838039.1">
    <property type="nucleotide sequence ID" value="NZ_BAABYF010000001.1"/>
</dbReference>
<dbReference type="EMBL" id="CP126056">
    <property type="protein sequence ID" value="WHX11635.1"/>
    <property type="molecule type" value="Genomic_DNA"/>
</dbReference>
<organism evidence="9 17">
    <name type="scientific">Phocaeicola dorei</name>
    <dbReference type="NCBI Taxonomy" id="357276"/>
    <lineage>
        <taxon>Bacteria</taxon>
        <taxon>Pseudomonadati</taxon>
        <taxon>Bacteroidota</taxon>
        <taxon>Bacteroidia</taxon>
        <taxon>Bacteroidales</taxon>
        <taxon>Bacteroidaceae</taxon>
        <taxon>Phocaeicola</taxon>
    </lineage>
</organism>
<feature type="binding site" evidence="6">
    <location>
        <position position="134"/>
    </location>
    <ligand>
        <name>acetyl-CoA</name>
        <dbReference type="ChEBI" id="CHEBI:57288"/>
    </ligand>
</feature>
<dbReference type="EMBL" id="VVYY01000002">
    <property type="protein sequence ID" value="KAA5400221.1"/>
    <property type="molecule type" value="Genomic_DNA"/>
</dbReference>
<dbReference type="eggNOG" id="COG0110">
    <property type="taxonomic scope" value="Bacteria"/>
</dbReference>
<evidence type="ECO:0000313" key="8">
    <source>
        <dbReference type="EMBL" id="GKH82210.1"/>
    </source>
</evidence>
<evidence type="ECO:0000313" key="20">
    <source>
        <dbReference type="Proteomes" id="UP000500949"/>
    </source>
</evidence>
<dbReference type="InterPro" id="IPR020019">
    <property type="entry name" value="AcTrfase_PglD-like"/>
</dbReference>
<sequence length="201" mass="21617">MYLYGAGGHAKVIMDILKENSTELTGIIDDNPHIQEWMEYHVLSYDPKRMFPILISIGNNSIRKNIAEQLYKKNAVFGTVISIHAIVSPYTKIGEGSVVMQGSILQSCCQTGKHCIVNTGAAIDHECILEDYVHVSPHATLCGNVEVGEGSWIGAGAVINPGVKIGKWTIIGSGSVVCKDIPDGVTACGSPCRIIKNNPQP</sequence>
<reference evidence="12" key="6">
    <citation type="submission" date="2023-10" db="EMBL/GenBank/DDBJ databases">
        <title>Genome of Potential pathogenic bacteria in Crohn's disease.</title>
        <authorList>
            <person name="Rodriguez-Palacios A."/>
        </authorList>
    </citation>
    <scope>NUCLEOTIDE SEQUENCE</scope>
    <source>
        <strain evidence="12">CavFT-hAR62</strain>
    </source>
</reference>
<keyword evidence="4" id="KW-0012">Acyltransferase</keyword>
<dbReference type="EMBL" id="BQOB01000001">
    <property type="protein sequence ID" value="GKH82210.1"/>
    <property type="molecule type" value="Genomic_DNA"/>
</dbReference>
<dbReference type="Proteomes" id="UP000481616">
    <property type="component" value="Unassembled WGS sequence"/>
</dbReference>
<evidence type="ECO:0000313" key="10">
    <source>
        <dbReference type="EMBL" id="KAA5400221.1"/>
    </source>
</evidence>
<dbReference type="CDD" id="cd03360">
    <property type="entry name" value="LbH_AT_putative"/>
    <property type="match status" value="1"/>
</dbReference>
<dbReference type="Proteomes" id="UP001055104">
    <property type="component" value="Unassembled WGS sequence"/>
</dbReference>
<dbReference type="Proteomes" id="UP000500949">
    <property type="component" value="Chromosome"/>
</dbReference>
<evidence type="ECO:0000313" key="9">
    <source>
        <dbReference type="EMBL" id="KAA5385278.1"/>
    </source>
</evidence>
<evidence type="ECO:0000256" key="5">
    <source>
        <dbReference type="PIRSR" id="PIRSR620019-1"/>
    </source>
</evidence>
<feature type="site" description="Increases basicity of active site His" evidence="5">
    <location>
        <position position="126"/>
    </location>
</feature>
<dbReference type="GO" id="GO:0016746">
    <property type="term" value="F:acyltransferase activity"/>
    <property type="evidence" value="ECO:0007669"/>
    <property type="project" value="UniProtKB-KW"/>
</dbReference>
<reference evidence="13 20" key="3">
    <citation type="submission" date="2019-11" db="EMBL/GenBank/DDBJ databases">
        <title>Complete genome sequence of Bacteroides dorei DSM 17855.</title>
        <authorList>
            <person name="Russell J.T."/>
        </authorList>
    </citation>
    <scope>NUCLEOTIDE SEQUENCE [LARGE SCALE GENOMIC DNA]</scope>
    <source>
        <strain evidence="13 20">DSM 17855</strain>
    </source>
</reference>
<evidence type="ECO:0000256" key="6">
    <source>
        <dbReference type="PIRSR" id="PIRSR620019-2"/>
    </source>
</evidence>
<evidence type="ECO:0000313" key="15">
    <source>
        <dbReference type="EMBL" id="WHX11635.1"/>
    </source>
</evidence>
<dbReference type="KEGG" id="bdo:EL88_06545"/>
<dbReference type="NCBIfam" id="TIGR03570">
    <property type="entry name" value="NeuD_NnaD"/>
    <property type="match status" value="1"/>
</dbReference>